<dbReference type="RefSeq" id="WP_137262935.1">
    <property type="nucleotide sequence ID" value="NZ_SZQL01000014.1"/>
</dbReference>
<protein>
    <submittedName>
        <fullName evidence="1">Short-chain dehydrogenase</fullName>
    </submittedName>
</protein>
<dbReference type="EMBL" id="SZQL01000014">
    <property type="protein sequence ID" value="TKK66662.1"/>
    <property type="molecule type" value="Genomic_DNA"/>
</dbReference>
<accession>A0A4U3KWB2</accession>
<reference evidence="1 2" key="1">
    <citation type="submission" date="2019-05" db="EMBL/GenBank/DDBJ databases">
        <title>Panacibacter sp. strain 17mud1-8 Genome sequencing and assembly.</title>
        <authorList>
            <person name="Chhetri G."/>
        </authorList>
    </citation>
    <scope>NUCLEOTIDE SEQUENCE [LARGE SCALE GENOMIC DNA]</scope>
    <source>
        <strain evidence="1 2">17mud1-8</strain>
    </source>
</reference>
<sequence>MTNEQIEQFLTSKTLSKVIDINFKKRNAIRGMFVNTSDFEDLKSKNLWRIITEARIEDWKKTKDMGLSRIYNGSDFTRLKAE</sequence>
<dbReference type="Proteomes" id="UP000305848">
    <property type="component" value="Unassembled WGS sequence"/>
</dbReference>
<organism evidence="1 2">
    <name type="scientific">Ilyomonas limi</name>
    <dbReference type="NCBI Taxonomy" id="2575867"/>
    <lineage>
        <taxon>Bacteria</taxon>
        <taxon>Pseudomonadati</taxon>
        <taxon>Bacteroidota</taxon>
        <taxon>Chitinophagia</taxon>
        <taxon>Chitinophagales</taxon>
        <taxon>Chitinophagaceae</taxon>
        <taxon>Ilyomonas</taxon>
    </lineage>
</organism>
<dbReference type="OrthoDB" id="678591at2"/>
<dbReference type="AlphaFoldDB" id="A0A4U3KWB2"/>
<evidence type="ECO:0000313" key="2">
    <source>
        <dbReference type="Proteomes" id="UP000305848"/>
    </source>
</evidence>
<gene>
    <name evidence="1" type="ORF">FC093_16635</name>
</gene>
<name>A0A4U3KWB2_9BACT</name>
<keyword evidence="2" id="KW-1185">Reference proteome</keyword>
<evidence type="ECO:0000313" key="1">
    <source>
        <dbReference type="EMBL" id="TKK66662.1"/>
    </source>
</evidence>
<proteinExistence type="predicted"/>
<comment type="caution">
    <text evidence="1">The sequence shown here is derived from an EMBL/GenBank/DDBJ whole genome shotgun (WGS) entry which is preliminary data.</text>
</comment>